<protein>
    <submittedName>
        <fullName evidence="1">Uncharacterized protein</fullName>
    </submittedName>
</protein>
<accession>A0AAE1SQ67</accession>
<dbReference type="EMBL" id="JAVYJV010000003">
    <property type="protein sequence ID" value="KAK4374834.1"/>
    <property type="molecule type" value="Genomic_DNA"/>
</dbReference>
<gene>
    <name evidence="1" type="ORF">RND71_005511</name>
</gene>
<organism evidence="1 2">
    <name type="scientific">Anisodus tanguticus</name>
    <dbReference type="NCBI Taxonomy" id="243964"/>
    <lineage>
        <taxon>Eukaryota</taxon>
        <taxon>Viridiplantae</taxon>
        <taxon>Streptophyta</taxon>
        <taxon>Embryophyta</taxon>
        <taxon>Tracheophyta</taxon>
        <taxon>Spermatophyta</taxon>
        <taxon>Magnoliopsida</taxon>
        <taxon>eudicotyledons</taxon>
        <taxon>Gunneridae</taxon>
        <taxon>Pentapetalae</taxon>
        <taxon>asterids</taxon>
        <taxon>lamiids</taxon>
        <taxon>Solanales</taxon>
        <taxon>Solanaceae</taxon>
        <taxon>Solanoideae</taxon>
        <taxon>Hyoscyameae</taxon>
        <taxon>Anisodus</taxon>
    </lineage>
</organism>
<comment type="caution">
    <text evidence="1">The sequence shown here is derived from an EMBL/GenBank/DDBJ whole genome shotgun (WGS) entry which is preliminary data.</text>
</comment>
<keyword evidence="2" id="KW-1185">Reference proteome</keyword>
<dbReference type="AlphaFoldDB" id="A0AAE1SQ67"/>
<evidence type="ECO:0000313" key="1">
    <source>
        <dbReference type="EMBL" id="KAK4374834.1"/>
    </source>
</evidence>
<name>A0AAE1SQ67_9SOLA</name>
<proteinExistence type="predicted"/>
<sequence length="59" mass="6537">MENVEKLPIRKNVIRTMGPNEAITSAIKSLALQHALDAIRSAGTKGFRIRKVKSFDKSV</sequence>
<evidence type="ECO:0000313" key="2">
    <source>
        <dbReference type="Proteomes" id="UP001291623"/>
    </source>
</evidence>
<reference evidence="1" key="1">
    <citation type="submission" date="2023-12" db="EMBL/GenBank/DDBJ databases">
        <title>Genome assembly of Anisodus tanguticus.</title>
        <authorList>
            <person name="Wang Y.-J."/>
        </authorList>
    </citation>
    <scope>NUCLEOTIDE SEQUENCE</scope>
    <source>
        <strain evidence="1">KB-2021</strain>
        <tissue evidence="1">Leaf</tissue>
    </source>
</reference>
<dbReference type="Proteomes" id="UP001291623">
    <property type="component" value="Unassembled WGS sequence"/>
</dbReference>